<protein>
    <submittedName>
        <fullName evidence="3">CPBP family intramembrane glutamic endopeptidase</fullName>
        <ecNumber evidence="3">3.4.-.-</ecNumber>
    </submittedName>
</protein>
<keyword evidence="1" id="KW-1133">Transmembrane helix</keyword>
<evidence type="ECO:0000313" key="3">
    <source>
        <dbReference type="EMBL" id="MFC4356505.1"/>
    </source>
</evidence>
<dbReference type="Proteomes" id="UP001595921">
    <property type="component" value="Unassembled WGS sequence"/>
</dbReference>
<keyword evidence="4" id="KW-1185">Reference proteome</keyword>
<keyword evidence="1" id="KW-0472">Membrane</keyword>
<feature type="transmembrane region" description="Helical" evidence="1">
    <location>
        <begin position="221"/>
        <end position="237"/>
    </location>
</feature>
<feature type="transmembrane region" description="Helical" evidence="1">
    <location>
        <begin position="194"/>
        <end position="214"/>
    </location>
</feature>
<organism evidence="3 4">
    <name type="scientific">Halobium salinum</name>
    <dbReference type="NCBI Taxonomy" id="1364940"/>
    <lineage>
        <taxon>Archaea</taxon>
        <taxon>Methanobacteriati</taxon>
        <taxon>Methanobacteriota</taxon>
        <taxon>Stenosarchaea group</taxon>
        <taxon>Halobacteria</taxon>
        <taxon>Halobacteriales</taxon>
        <taxon>Haloferacaceae</taxon>
        <taxon>Halobium</taxon>
    </lineage>
</organism>
<dbReference type="Pfam" id="PF02517">
    <property type="entry name" value="Rce1-like"/>
    <property type="match status" value="1"/>
</dbReference>
<feature type="transmembrane region" description="Helical" evidence="1">
    <location>
        <begin position="168"/>
        <end position="188"/>
    </location>
</feature>
<comment type="caution">
    <text evidence="3">The sequence shown here is derived from an EMBL/GenBank/DDBJ whole genome shotgun (WGS) entry which is preliminary data.</text>
</comment>
<accession>A0ABD5P6M5</accession>
<dbReference type="AlphaFoldDB" id="A0ABD5P6M5"/>
<feature type="domain" description="CAAX prenyl protease 2/Lysostaphin resistance protein A-like" evidence="2">
    <location>
        <begin position="129"/>
        <end position="233"/>
    </location>
</feature>
<dbReference type="InterPro" id="IPR003675">
    <property type="entry name" value="Rce1/LyrA-like_dom"/>
</dbReference>
<sequence>MSHRRLVFRGGLRTLLGFGAALGVWIPATLWLEAAAAGYAAWVVLSVHVATFAALAGLTLLVLRFEGIRVTAVGLSRRHLRPALVAFVGVWVGVNVVGLCVAAATGARWGVDLLGATVDPRWQPLPAPWVTTLLVEFLVVGVVEEFAFRGYFQTKTVALLGDDSRLRIALGVVTASLLFGALHTPGALVAGASLGGVLGAALLPTLTGLVFGTFYELTHNVYFVALLHGLGNTWPLVVDWSTWSTPAVAAFFVGVAVVYVAATAAYRYRTVGTARTPLVERKEGETADAVD</sequence>
<feature type="transmembrane region" description="Helical" evidence="1">
    <location>
        <begin position="38"/>
        <end position="63"/>
    </location>
</feature>
<feature type="transmembrane region" description="Helical" evidence="1">
    <location>
        <begin position="243"/>
        <end position="266"/>
    </location>
</feature>
<gene>
    <name evidence="3" type="ORF">ACFO0N_00915</name>
</gene>
<keyword evidence="3" id="KW-0378">Hydrolase</keyword>
<evidence type="ECO:0000256" key="1">
    <source>
        <dbReference type="SAM" id="Phobius"/>
    </source>
</evidence>
<proteinExistence type="predicted"/>
<feature type="transmembrane region" description="Helical" evidence="1">
    <location>
        <begin position="12"/>
        <end position="32"/>
    </location>
</feature>
<dbReference type="GO" id="GO:0080120">
    <property type="term" value="P:CAAX-box protein maturation"/>
    <property type="evidence" value="ECO:0007669"/>
    <property type="project" value="UniProtKB-ARBA"/>
</dbReference>
<reference evidence="3 4" key="1">
    <citation type="journal article" date="2019" name="Int. J. Syst. Evol. Microbiol.">
        <title>The Global Catalogue of Microorganisms (GCM) 10K type strain sequencing project: providing services to taxonomists for standard genome sequencing and annotation.</title>
        <authorList>
            <consortium name="The Broad Institute Genomics Platform"/>
            <consortium name="The Broad Institute Genome Sequencing Center for Infectious Disease"/>
            <person name="Wu L."/>
            <person name="Ma J."/>
        </authorList>
    </citation>
    <scope>NUCLEOTIDE SEQUENCE [LARGE SCALE GENOMIC DNA]</scope>
    <source>
        <strain evidence="3 4">CGMCC 1.12553</strain>
    </source>
</reference>
<name>A0ABD5P6M5_9EURY</name>
<feature type="transmembrane region" description="Helical" evidence="1">
    <location>
        <begin position="84"/>
        <end position="107"/>
    </location>
</feature>
<evidence type="ECO:0000313" key="4">
    <source>
        <dbReference type="Proteomes" id="UP001595921"/>
    </source>
</evidence>
<feature type="transmembrane region" description="Helical" evidence="1">
    <location>
        <begin position="127"/>
        <end position="148"/>
    </location>
</feature>
<evidence type="ECO:0000259" key="2">
    <source>
        <dbReference type="Pfam" id="PF02517"/>
    </source>
</evidence>
<dbReference type="EMBL" id="JBHSDS010000001">
    <property type="protein sequence ID" value="MFC4356505.1"/>
    <property type="molecule type" value="Genomic_DNA"/>
</dbReference>
<keyword evidence="1" id="KW-0812">Transmembrane</keyword>
<dbReference type="RefSeq" id="WP_267624858.1">
    <property type="nucleotide sequence ID" value="NZ_JAODIW010000010.1"/>
</dbReference>
<dbReference type="EC" id="3.4.-.-" evidence="3"/>
<dbReference type="GO" id="GO:0004175">
    <property type="term" value="F:endopeptidase activity"/>
    <property type="evidence" value="ECO:0007669"/>
    <property type="project" value="UniProtKB-ARBA"/>
</dbReference>